<evidence type="ECO:0000313" key="3">
    <source>
        <dbReference type="Proteomes" id="UP001457282"/>
    </source>
</evidence>
<dbReference type="EMBL" id="JBEDUW010000002">
    <property type="protein sequence ID" value="KAK9941895.1"/>
    <property type="molecule type" value="Genomic_DNA"/>
</dbReference>
<evidence type="ECO:0000256" key="1">
    <source>
        <dbReference type="SAM" id="MobiDB-lite"/>
    </source>
</evidence>
<accession>A0AAW1Y179</accession>
<sequence>MPPPPQTPPSRLKFKLSLLFRPAWPRVGGPTSAASATSASRPGKPWEDTSAATTTEEAATANSAVTTISEGGGASSHSQTQSQRGFALDLNLPAEPEVQVWQKSAQVSADQEEVQSPMPEKKPRLTLGRE</sequence>
<name>A0AAW1Y179_RUBAR</name>
<organism evidence="2 3">
    <name type="scientific">Rubus argutus</name>
    <name type="common">Southern blackberry</name>
    <dbReference type="NCBI Taxonomy" id="59490"/>
    <lineage>
        <taxon>Eukaryota</taxon>
        <taxon>Viridiplantae</taxon>
        <taxon>Streptophyta</taxon>
        <taxon>Embryophyta</taxon>
        <taxon>Tracheophyta</taxon>
        <taxon>Spermatophyta</taxon>
        <taxon>Magnoliopsida</taxon>
        <taxon>eudicotyledons</taxon>
        <taxon>Gunneridae</taxon>
        <taxon>Pentapetalae</taxon>
        <taxon>rosids</taxon>
        <taxon>fabids</taxon>
        <taxon>Rosales</taxon>
        <taxon>Rosaceae</taxon>
        <taxon>Rosoideae</taxon>
        <taxon>Rosoideae incertae sedis</taxon>
        <taxon>Rubus</taxon>
    </lineage>
</organism>
<reference evidence="2 3" key="1">
    <citation type="journal article" date="2023" name="G3 (Bethesda)">
        <title>A chromosome-length genome assembly and annotation of blackberry (Rubus argutus, cv. 'Hillquist').</title>
        <authorList>
            <person name="Bruna T."/>
            <person name="Aryal R."/>
            <person name="Dudchenko O."/>
            <person name="Sargent D.J."/>
            <person name="Mead D."/>
            <person name="Buti M."/>
            <person name="Cavallini A."/>
            <person name="Hytonen T."/>
            <person name="Andres J."/>
            <person name="Pham M."/>
            <person name="Weisz D."/>
            <person name="Mascagni F."/>
            <person name="Usai G."/>
            <person name="Natali L."/>
            <person name="Bassil N."/>
            <person name="Fernandez G.E."/>
            <person name="Lomsadze A."/>
            <person name="Armour M."/>
            <person name="Olukolu B."/>
            <person name="Poorten T."/>
            <person name="Britton C."/>
            <person name="Davik J."/>
            <person name="Ashrafi H."/>
            <person name="Aiden E.L."/>
            <person name="Borodovsky M."/>
            <person name="Worthington M."/>
        </authorList>
    </citation>
    <scope>NUCLEOTIDE SEQUENCE [LARGE SCALE GENOMIC DNA]</scope>
    <source>
        <strain evidence="2">PI 553951</strain>
    </source>
</reference>
<feature type="region of interest" description="Disordered" evidence="1">
    <location>
        <begin position="25"/>
        <end position="130"/>
    </location>
</feature>
<feature type="compositionally biased region" description="Low complexity" evidence="1">
    <location>
        <begin position="49"/>
        <end position="67"/>
    </location>
</feature>
<protein>
    <submittedName>
        <fullName evidence="2">Uncharacterized protein</fullName>
    </submittedName>
</protein>
<feature type="compositionally biased region" description="Basic and acidic residues" evidence="1">
    <location>
        <begin position="119"/>
        <end position="130"/>
    </location>
</feature>
<proteinExistence type="predicted"/>
<dbReference type="AlphaFoldDB" id="A0AAW1Y179"/>
<keyword evidence="3" id="KW-1185">Reference proteome</keyword>
<feature type="compositionally biased region" description="Low complexity" evidence="1">
    <location>
        <begin position="31"/>
        <end position="40"/>
    </location>
</feature>
<gene>
    <name evidence="2" type="ORF">M0R45_007587</name>
</gene>
<evidence type="ECO:0000313" key="2">
    <source>
        <dbReference type="EMBL" id="KAK9941895.1"/>
    </source>
</evidence>
<dbReference type="Proteomes" id="UP001457282">
    <property type="component" value="Unassembled WGS sequence"/>
</dbReference>
<feature type="compositionally biased region" description="Polar residues" evidence="1">
    <location>
        <begin position="75"/>
        <end position="84"/>
    </location>
</feature>
<comment type="caution">
    <text evidence="2">The sequence shown here is derived from an EMBL/GenBank/DDBJ whole genome shotgun (WGS) entry which is preliminary data.</text>
</comment>